<keyword evidence="3" id="KW-1185">Reference proteome</keyword>
<reference evidence="2 3" key="1">
    <citation type="submission" date="2024-10" db="EMBL/GenBank/DDBJ databases">
        <title>The Natural Products Discovery Center: Release of the First 8490 Sequenced Strains for Exploring Actinobacteria Biosynthetic Diversity.</title>
        <authorList>
            <person name="Kalkreuter E."/>
            <person name="Kautsar S.A."/>
            <person name="Yang D."/>
            <person name="Bader C.D."/>
            <person name="Teijaro C.N."/>
            <person name="Fluegel L."/>
            <person name="Davis C.M."/>
            <person name="Simpson J.R."/>
            <person name="Lauterbach L."/>
            <person name="Steele A.D."/>
            <person name="Gui C."/>
            <person name="Meng S."/>
            <person name="Li G."/>
            <person name="Viehrig K."/>
            <person name="Ye F."/>
            <person name="Su P."/>
            <person name="Kiefer A.F."/>
            <person name="Nichols A."/>
            <person name="Cepeda A.J."/>
            <person name="Yan W."/>
            <person name="Fan B."/>
            <person name="Jiang Y."/>
            <person name="Adhikari A."/>
            <person name="Zheng C.-J."/>
            <person name="Schuster L."/>
            <person name="Cowan T.M."/>
            <person name="Smanski M.J."/>
            <person name="Chevrette M.G."/>
            <person name="De Carvalho L.P.S."/>
            <person name="Shen B."/>
        </authorList>
    </citation>
    <scope>NUCLEOTIDE SEQUENCE [LARGE SCALE GENOMIC DNA]</scope>
    <source>
        <strain evidence="2 3">NPDC002593</strain>
    </source>
</reference>
<name>A0ABW6RSQ1_9NOCA</name>
<organism evidence="2 3">
    <name type="scientific">Nocardia jiangxiensis</name>
    <dbReference type="NCBI Taxonomy" id="282685"/>
    <lineage>
        <taxon>Bacteria</taxon>
        <taxon>Bacillati</taxon>
        <taxon>Actinomycetota</taxon>
        <taxon>Actinomycetes</taxon>
        <taxon>Mycobacteriales</taxon>
        <taxon>Nocardiaceae</taxon>
        <taxon>Nocardia</taxon>
    </lineage>
</organism>
<evidence type="ECO:0000313" key="2">
    <source>
        <dbReference type="EMBL" id="MFF3567037.1"/>
    </source>
</evidence>
<proteinExistence type="predicted"/>
<comment type="caution">
    <text evidence="2">The sequence shown here is derived from an EMBL/GenBank/DDBJ whole genome shotgun (WGS) entry which is preliminary data.</text>
</comment>
<dbReference type="Proteomes" id="UP001601992">
    <property type="component" value="Unassembled WGS sequence"/>
</dbReference>
<sequence length="70" mass="7745">MTEHTIAAIDTVPEADRAEQSAPAYLDDSELEPEFPTAATDREAAEADVIEQYLEVPLDDDYAENPADEY</sequence>
<gene>
    <name evidence="2" type="ORF">ACFYXQ_04575</name>
</gene>
<feature type="region of interest" description="Disordered" evidence="1">
    <location>
        <begin position="1"/>
        <end position="32"/>
    </location>
</feature>
<protein>
    <submittedName>
        <fullName evidence="2">Uncharacterized protein</fullName>
    </submittedName>
</protein>
<accession>A0ABW6RSQ1</accession>
<evidence type="ECO:0000256" key="1">
    <source>
        <dbReference type="SAM" id="MobiDB-lite"/>
    </source>
</evidence>
<evidence type="ECO:0000313" key="3">
    <source>
        <dbReference type="Proteomes" id="UP001601992"/>
    </source>
</evidence>
<dbReference type="EMBL" id="JBIAQY010000001">
    <property type="protein sequence ID" value="MFF3567037.1"/>
    <property type="molecule type" value="Genomic_DNA"/>
</dbReference>
<dbReference type="RefSeq" id="WP_040828140.1">
    <property type="nucleotide sequence ID" value="NZ_JBIAQY010000001.1"/>
</dbReference>